<dbReference type="EMBL" id="JARK01001656">
    <property type="protein sequence ID" value="EYB84266.1"/>
    <property type="molecule type" value="Genomic_DNA"/>
</dbReference>
<comment type="caution">
    <text evidence="2">The sequence shown here is derived from an EMBL/GenBank/DDBJ whole genome shotgun (WGS) entry which is preliminary data.</text>
</comment>
<keyword evidence="1" id="KW-0732">Signal</keyword>
<dbReference type="AlphaFoldDB" id="A0A016S188"/>
<keyword evidence="3" id="KW-1185">Reference proteome</keyword>
<organism evidence="2 3">
    <name type="scientific">Ancylostoma ceylanicum</name>
    <dbReference type="NCBI Taxonomy" id="53326"/>
    <lineage>
        <taxon>Eukaryota</taxon>
        <taxon>Metazoa</taxon>
        <taxon>Ecdysozoa</taxon>
        <taxon>Nematoda</taxon>
        <taxon>Chromadorea</taxon>
        <taxon>Rhabditida</taxon>
        <taxon>Rhabditina</taxon>
        <taxon>Rhabditomorpha</taxon>
        <taxon>Strongyloidea</taxon>
        <taxon>Ancylostomatidae</taxon>
        <taxon>Ancylostomatinae</taxon>
        <taxon>Ancylostoma</taxon>
    </lineage>
</organism>
<evidence type="ECO:0000313" key="2">
    <source>
        <dbReference type="EMBL" id="EYB84266.1"/>
    </source>
</evidence>
<gene>
    <name evidence="2" type="primary">Acey_s0320.g2391</name>
    <name evidence="2" type="ORF">Y032_0320g2391</name>
</gene>
<feature type="chain" id="PRO_5001488833" description="Secreted protein" evidence="1">
    <location>
        <begin position="23"/>
        <end position="105"/>
    </location>
</feature>
<feature type="signal peptide" evidence="1">
    <location>
        <begin position="1"/>
        <end position="22"/>
    </location>
</feature>
<evidence type="ECO:0008006" key="4">
    <source>
        <dbReference type="Google" id="ProtNLM"/>
    </source>
</evidence>
<name>A0A016S188_9BILA</name>
<evidence type="ECO:0000256" key="1">
    <source>
        <dbReference type="SAM" id="SignalP"/>
    </source>
</evidence>
<sequence>MQSIRFDSAFAVTAVLLALGHAARFHDNYRKKQAIKLNDTIVLIGEQWLRQPCRVPIEPLSRQMHCRNNSTVQSIRPGVEVASHIRARVDPFQSCQKPLALHHFN</sequence>
<accession>A0A016S188</accession>
<dbReference type="Proteomes" id="UP000024635">
    <property type="component" value="Unassembled WGS sequence"/>
</dbReference>
<reference evidence="3" key="1">
    <citation type="journal article" date="2015" name="Nat. Genet.">
        <title>The genome and transcriptome of the zoonotic hookworm Ancylostoma ceylanicum identify infection-specific gene families.</title>
        <authorList>
            <person name="Schwarz E.M."/>
            <person name="Hu Y."/>
            <person name="Antoshechkin I."/>
            <person name="Miller M.M."/>
            <person name="Sternberg P.W."/>
            <person name="Aroian R.V."/>
        </authorList>
    </citation>
    <scope>NUCLEOTIDE SEQUENCE</scope>
    <source>
        <strain evidence="3">HY135</strain>
    </source>
</reference>
<evidence type="ECO:0000313" key="3">
    <source>
        <dbReference type="Proteomes" id="UP000024635"/>
    </source>
</evidence>
<protein>
    <recommendedName>
        <fullName evidence="4">Secreted protein</fullName>
    </recommendedName>
</protein>
<proteinExistence type="predicted"/>